<dbReference type="PANTHER" id="PTHR32309:SF13">
    <property type="entry name" value="FERRIC ENTEROBACTIN TRANSPORT PROTEIN FEPE"/>
    <property type="match status" value="1"/>
</dbReference>
<dbReference type="GO" id="GO:0005886">
    <property type="term" value="C:plasma membrane"/>
    <property type="evidence" value="ECO:0007669"/>
    <property type="project" value="UniProtKB-SubCell"/>
</dbReference>
<keyword evidence="10" id="KW-0270">Exopolysaccharide synthesis</keyword>
<comment type="subcellular location">
    <subcellularLocation>
        <location evidence="1">Cell membrane</location>
        <topology evidence="1">Multi-pass membrane protein</topology>
    </subcellularLocation>
</comment>
<dbReference type="InterPro" id="IPR032807">
    <property type="entry name" value="GNVR"/>
</dbReference>
<evidence type="ECO:0000313" key="16">
    <source>
        <dbReference type="Proteomes" id="UP000187499"/>
    </source>
</evidence>
<dbReference type="OrthoDB" id="2360475at2"/>
<protein>
    <recommendedName>
        <fullName evidence="4">Capsular polysaccharide biosynthesis protein CpsC</fullName>
    </recommendedName>
</protein>
<feature type="domain" description="Tyrosine-protein kinase G-rich" evidence="14">
    <location>
        <begin position="147"/>
        <end position="196"/>
    </location>
</feature>
<dbReference type="PANTHER" id="PTHR32309">
    <property type="entry name" value="TYROSINE-PROTEIN KINASE"/>
    <property type="match status" value="1"/>
</dbReference>
<organism evidence="15 16">
    <name type="scientific">Companilactobacillus allii</name>
    <dbReference type="NCBI Taxonomy" id="1847728"/>
    <lineage>
        <taxon>Bacteria</taxon>
        <taxon>Bacillati</taxon>
        <taxon>Bacillota</taxon>
        <taxon>Bacilli</taxon>
        <taxon>Lactobacillales</taxon>
        <taxon>Lactobacillaceae</taxon>
        <taxon>Companilactobacillus</taxon>
    </lineage>
</organism>
<dbReference type="KEGG" id="lalw:BTM29_05115"/>
<feature type="domain" description="Polysaccharide chain length determinant N-terminal" evidence="13">
    <location>
        <begin position="3"/>
        <end position="91"/>
    </location>
</feature>
<evidence type="ECO:0000256" key="5">
    <source>
        <dbReference type="ARBA" id="ARBA00022475"/>
    </source>
</evidence>
<evidence type="ECO:0000256" key="1">
    <source>
        <dbReference type="ARBA" id="ARBA00004651"/>
    </source>
</evidence>
<keyword evidence="5" id="KW-1003">Cell membrane</keyword>
<gene>
    <name evidence="15" type="ORF">BTM29_05115</name>
</gene>
<evidence type="ECO:0000259" key="14">
    <source>
        <dbReference type="Pfam" id="PF13807"/>
    </source>
</evidence>
<keyword evidence="16" id="KW-1185">Reference proteome</keyword>
<dbReference type="InterPro" id="IPR050445">
    <property type="entry name" value="Bact_polysacc_biosynth/exp"/>
</dbReference>
<dbReference type="EMBL" id="CP019323">
    <property type="protein sequence ID" value="APX73336.1"/>
    <property type="molecule type" value="Genomic_DNA"/>
</dbReference>
<dbReference type="AlphaFoldDB" id="A0A1P8Q660"/>
<comment type="function">
    <text evidence="11">Required for CpsD phosphorylation. Involved in the regulation of capsular polysaccharide biosynthesis. May be part of a complex that directs the coordinated polymerization and export to the cell surface of the capsular polysaccharide.</text>
</comment>
<keyword evidence="8 12" id="KW-1133">Transmembrane helix</keyword>
<evidence type="ECO:0000259" key="13">
    <source>
        <dbReference type="Pfam" id="PF02706"/>
    </source>
</evidence>
<dbReference type="Pfam" id="PF02706">
    <property type="entry name" value="Wzz"/>
    <property type="match status" value="1"/>
</dbReference>
<dbReference type="GO" id="GO:0000271">
    <property type="term" value="P:polysaccharide biosynthetic process"/>
    <property type="evidence" value="ECO:0007669"/>
    <property type="project" value="UniProtKB-KW"/>
</dbReference>
<accession>A0A1P8Q660</accession>
<keyword evidence="7" id="KW-0972">Capsule biogenesis/degradation</keyword>
<dbReference type="RefSeq" id="WP_076618714.1">
    <property type="nucleotide sequence ID" value="NZ_CP019323.1"/>
</dbReference>
<evidence type="ECO:0000256" key="2">
    <source>
        <dbReference type="ARBA" id="ARBA00005132"/>
    </source>
</evidence>
<evidence type="ECO:0000256" key="7">
    <source>
        <dbReference type="ARBA" id="ARBA00022903"/>
    </source>
</evidence>
<dbReference type="Pfam" id="PF13807">
    <property type="entry name" value="GNVR"/>
    <property type="match status" value="1"/>
</dbReference>
<evidence type="ECO:0000256" key="11">
    <source>
        <dbReference type="ARBA" id="ARBA00045736"/>
    </source>
</evidence>
<evidence type="ECO:0000256" key="8">
    <source>
        <dbReference type="ARBA" id="ARBA00022989"/>
    </source>
</evidence>
<keyword evidence="6 12" id="KW-0812">Transmembrane</keyword>
<evidence type="ECO:0000256" key="6">
    <source>
        <dbReference type="ARBA" id="ARBA00022692"/>
    </source>
</evidence>
<dbReference type="InterPro" id="IPR003856">
    <property type="entry name" value="LPS_length_determ_N"/>
</dbReference>
<feature type="transmembrane region" description="Helical" evidence="12">
    <location>
        <begin position="17"/>
        <end position="37"/>
    </location>
</feature>
<evidence type="ECO:0000256" key="3">
    <source>
        <dbReference type="ARBA" id="ARBA00006683"/>
    </source>
</evidence>
<keyword evidence="9 12" id="KW-0472">Membrane</keyword>
<reference evidence="16" key="1">
    <citation type="submission" date="2016-12" db="EMBL/GenBank/DDBJ databases">
        <authorList>
            <person name="Jung M.Y."/>
            <person name="Lee S.H."/>
        </authorList>
    </citation>
    <scope>NUCLEOTIDE SEQUENCE [LARGE SCALE GENOMIC DNA]</scope>
    <source>
        <strain evidence="16">WiKim39</strain>
    </source>
</reference>
<evidence type="ECO:0000256" key="10">
    <source>
        <dbReference type="ARBA" id="ARBA00023169"/>
    </source>
</evidence>
<evidence type="ECO:0000256" key="9">
    <source>
        <dbReference type="ARBA" id="ARBA00023136"/>
    </source>
</evidence>
<dbReference type="Proteomes" id="UP000187499">
    <property type="component" value="Chromosome"/>
</dbReference>
<comment type="pathway">
    <text evidence="2">Capsule biogenesis; capsule polysaccharide biosynthesis.</text>
</comment>
<feature type="transmembrane region" description="Helical" evidence="12">
    <location>
        <begin position="174"/>
        <end position="194"/>
    </location>
</feature>
<proteinExistence type="inferred from homology"/>
<dbReference type="GO" id="GO:0004713">
    <property type="term" value="F:protein tyrosine kinase activity"/>
    <property type="evidence" value="ECO:0007669"/>
    <property type="project" value="TreeGrafter"/>
</dbReference>
<comment type="similarity">
    <text evidence="3">Belongs to the CpsC/CapA family.</text>
</comment>
<name>A0A1P8Q660_9LACO</name>
<sequence length="232" mass="25517">MTSLIGVFDVIYRHMKLIIITTLIVLFATGFTTFFVISPKYESTTELLVNRKLSTDLQSAQFQQVQADVQMISTYKDIITSPAVLNTVMKKVRDYPESPTSSENLAKSISISNQQNSQVFSVSAKSANKNTAALIANETARVFKSKVGKIMNIDNVSIVSTATPSSKPYSPKKVLSLLAGLVVGLVLGISLAFIREVSDNTVTNEEFLKNMGWVNLGQVSEMDNKKNSHQKE</sequence>
<evidence type="ECO:0000256" key="12">
    <source>
        <dbReference type="SAM" id="Phobius"/>
    </source>
</evidence>
<dbReference type="STRING" id="1847728.BTM29_05115"/>
<evidence type="ECO:0000256" key="4">
    <source>
        <dbReference type="ARBA" id="ARBA00020739"/>
    </source>
</evidence>
<evidence type="ECO:0000313" key="15">
    <source>
        <dbReference type="EMBL" id="APX73336.1"/>
    </source>
</evidence>